<comment type="caution">
    <text evidence="3">The sequence shown here is derived from an EMBL/GenBank/DDBJ whole genome shotgun (WGS) entry which is preliminary data.</text>
</comment>
<protein>
    <recommendedName>
        <fullName evidence="2">Calponin-homology (CH) domain-containing protein</fullName>
    </recommendedName>
</protein>
<name>A0A813T6D8_9BILA</name>
<feature type="domain" description="Calponin-homology (CH)" evidence="2">
    <location>
        <begin position="3"/>
        <end position="107"/>
    </location>
</feature>
<evidence type="ECO:0000259" key="2">
    <source>
        <dbReference type="PROSITE" id="PS50021"/>
    </source>
</evidence>
<dbReference type="PANTHER" id="PTHR12509:SF8">
    <property type="entry name" value="SPERMATOGENESIS-ASSOCIATED PROTEIN 4"/>
    <property type="match status" value="1"/>
</dbReference>
<dbReference type="AlphaFoldDB" id="A0A813T6D8"/>
<proteinExistence type="predicted"/>
<dbReference type="InterPro" id="IPR010441">
    <property type="entry name" value="CH_2"/>
</dbReference>
<dbReference type="Proteomes" id="UP000663854">
    <property type="component" value="Unassembled WGS sequence"/>
</dbReference>
<feature type="compositionally biased region" description="Basic and acidic residues" evidence="1">
    <location>
        <begin position="237"/>
        <end position="247"/>
    </location>
</feature>
<evidence type="ECO:0000313" key="6">
    <source>
        <dbReference type="Proteomes" id="UP000663870"/>
    </source>
</evidence>
<dbReference type="EMBL" id="CAJNOL010000355">
    <property type="protein sequence ID" value="CAF1024129.1"/>
    <property type="molecule type" value="Genomic_DNA"/>
</dbReference>
<evidence type="ECO:0000256" key="1">
    <source>
        <dbReference type="SAM" id="MobiDB-lite"/>
    </source>
</evidence>
<accession>A0A813T6D8</accession>
<reference evidence="3" key="1">
    <citation type="submission" date="2021-02" db="EMBL/GenBank/DDBJ databases">
        <authorList>
            <person name="Nowell W R."/>
        </authorList>
    </citation>
    <scope>NUCLEOTIDE SEQUENCE</scope>
</reference>
<dbReference type="InterPro" id="IPR036872">
    <property type="entry name" value="CH_dom_sf"/>
</dbReference>
<keyword evidence="6" id="KW-1185">Reference proteome</keyword>
<sequence>MVARTAREILRWLESLYLTYPIVVPKWDLSNGYAYAEILHAYFPNEINMFAFINGRSLNSRLLNWALIKQFIAKKNLPLSIEFINATIHGKDGGAERLLEQTFELLTNKKPFIDPSCERPNDFTDNFYQQNLNYFERSHTSKSLKNNLKATELLTDPSHAYRKQRSADILNQTKLDREKTRIDNPERFDIKPTLAERCLRKPLQPDSNAQDWYIKSFDSRARSAISTANKSSSIKQQSREPSADVLKKSSLSQRQSDKGIIQANEDNVFYKEIALKQHSVPLSDLLQINES</sequence>
<gene>
    <name evidence="4" type="ORF">JXQ802_LOCUS15314</name>
    <name evidence="3" type="ORF">PYM288_LOCUS4824</name>
</gene>
<dbReference type="GO" id="GO:0005930">
    <property type="term" value="C:axoneme"/>
    <property type="evidence" value="ECO:0007669"/>
    <property type="project" value="TreeGrafter"/>
</dbReference>
<dbReference type="EMBL" id="CAJNOH010000046">
    <property type="protein sequence ID" value="CAF0805357.1"/>
    <property type="molecule type" value="Genomic_DNA"/>
</dbReference>
<dbReference type="Pfam" id="PF06294">
    <property type="entry name" value="CH_2"/>
    <property type="match status" value="1"/>
</dbReference>
<organism evidence="3 5">
    <name type="scientific">Rotaria sordida</name>
    <dbReference type="NCBI Taxonomy" id="392033"/>
    <lineage>
        <taxon>Eukaryota</taxon>
        <taxon>Metazoa</taxon>
        <taxon>Spiralia</taxon>
        <taxon>Gnathifera</taxon>
        <taxon>Rotifera</taxon>
        <taxon>Eurotatoria</taxon>
        <taxon>Bdelloidea</taxon>
        <taxon>Philodinida</taxon>
        <taxon>Philodinidae</taxon>
        <taxon>Rotaria</taxon>
    </lineage>
</organism>
<dbReference type="Proteomes" id="UP000663870">
    <property type="component" value="Unassembled WGS sequence"/>
</dbReference>
<dbReference type="PROSITE" id="PS50021">
    <property type="entry name" value="CH"/>
    <property type="match status" value="1"/>
</dbReference>
<dbReference type="PANTHER" id="PTHR12509">
    <property type="entry name" value="SPERMATOGENESIS-ASSOCIATED 4-RELATED"/>
    <property type="match status" value="1"/>
</dbReference>
<evidence type="ECO:0000313" key="5">
    <source>
        <dbReference type="Proteomes" id="UP000663854"/>
    </source>
</evidence>
<evidence type="ECO:0000313" key="3">
    <source>
        <dbReference type="EMBL" id="CAF0805357.1"/>
    </source>
</evidence>
<evidence type="ECO:0000313" key="4">
    <source>
        <dbReference type="EMBL" id="CAF1024129.1"/>
    </source>
</evidence>
<dbReference type="SUPFAM" id="SSF47576">
    <property type="entry name" value="Calponin-homology domain, CH-domain"/>
    <property type="match status" value="1"/>
</dbReference>
<dbReference type="Gene3D" id="1.10.418.10">
    <property type="entry name" value="Calponin-like domain"/>
    <property type="match status" value="1"/>
</dbReference>
<feature type="region of interest" description="Disordered" evidence="1">
    <location>
        <begin position="228"/>
        <end position="259"/>
    </location>
</feature>
<dbReference type="InterPro" id="IPR001715">
    <property type="entry name" value="CH_dom"/>
</dbReference>
<dbReference type="GO" id="GO:0008017">
    <property type="term" value="F:microtubule binding"/>
    <property type="evidence" value="ECO:0007669"/>
    <property type="project" value="TreeGrafter"/>
</dbReference>
<dbReference type="GO" id="GO:0051493">
    <property type="term" value="P:regulation of cytoskeleton organization"/>
    <property type="evidence" value="ECO:0007669"/>
    <property type="project" value="TreeGrafter"/>
</dbReference>
<dbReference type="InterPro" id="IPR052111">
    <property type="entry name" value="Spermatogenesis_Ciliary_MAP"/>
</dbReference>